<name>A0A0D7A956_9AGAR</name>
<feature type="non-terminal residue" evidence="2">
    <location>
        <position position="118"/>
    </location>
</feature>
<proteinExistence type="predicted"/>
<gene>
    <name evidence="2" type="ORF">FISHEDRAFT_22144</name>
</gene>
<dbReference type="GO" id="GO:0004792">
    <property type="term" value="F:thiosulfate-cyanide sulfurtransferase activity"/>
    <property type="evidence" value="ECO:0007669"/>
    <property type="project" value="TreeGrafter"/>
</dbReference>
<dbReference type="InterPro" id="IPR036873">
    <property type="entry name" value="Rhodanese-like_dom_sf"/>
</dbReference>
<evidence type="ECO:0000313" key="3">
    <source>
        <dbReference type="Proteomes" id="UP000054144"/>
    </source>
</evidence>
<dbReference type="Pfam" id="PF00581">
    <property type="entry name" value="Rhodanese"/>
    <property type="match status" value="1"/>
</dbReference>
<dbReference type="EMBL" id="KN881952">
    <property type="protein sequence ID" value="KIY47313.1"/>
    <property type="molecule type" value="Genomic_DNA"/>
</dbReference>
<sequence length="118" mass="13565">RDWGGRVVPYEQVLRMSTTPNTNSYLIDVREPEETAQGMIPSAVNIPLTVLGNSLHMSREMFGKKYGFEKPHTYQEIVFYCRSGRRAATACDVATRNGFIRQVPAYYQGSWLEWVSRQ</sequence>
<dbReference type="Gene3D" id="3.40.250.10">
    <property type="entry name" value="Rhodanese-like domain"/>
    <property type="match status" value="1"/>
</dbReference>
<protein>
    <submittedName>
        <fullName evidence="2">Rhodanese-like protein</fullName>
    </submittedName>
</protein>
<dbReference type="SUPFAM" id="SSF52821">
    <property type="entry name" value="Rhodanese/Cell cycle control phosphatase"/>
    <property type="match status" value="1"/>
</dbReference>
<reference evidence="2 3" key="1">
    <citation type="journal article" date="2015" name="Fungal Genet. Biol.">
        <title>Evolution of novel wood decay mechanisms in Agaricales revealed by the genome sequences of Fistulina hepatica and Cylindrobasidium torrendii.</title>
        <authorList>
            <person name="Floudas D."/>
            <person name="Held B.W."/>
            <person name="Riley R."/>
            <person name="Nagy L.G."/>
            <person name="Koehler G."/>
            <person name="Ransdell A.S."/>
            <person name="Younus H."/>
            <person name="Chow J."/>
            <person name="Chiniquy J."/>
            <person name="Lipzen A."/>
            <person name="Tritt A."/>
            <person name="Sun H."/>
            <person name="Haridas S."/>
            <person name="LaButti K."/>
            <person name="Ohm R.A."/>
            <person name="Kues U."/>
            <person name="Blanchette R.A."/>
            <person name="Grigoriev I.V."/>
            <person name="Minto R.E."/>
            <person name="Hibbett D.S."/>
        </authorList>
    </citation>
    <scope>NUCLEOTIDE SEQUENCE [LARGE SCALE GENOMIC DNA]</scope>
    <source>
        <strain evidence="2 3">ATCC 64428</strain>
    </source>
</reference>
<dbReference type="AlphaFoldDB" id="A0A0D7A956"/>
<dbReference type="Proteomes" id="UP000054144">
    <property type="component" value="Unassembled WGS sequence"/>
</dbReference>
<dbReference type="PANTHER" id="PTHR44086:SF10">
    <property type="entry name" value="THIOSULFATE SULFURTRANSFERASE_RHODANESE-LIKE DOMAIN-CONTAINING PROTEIN 3"/>
    <property type="match status" value="1"/>
</dbReference>
<dbReference type="PANTHER" id="PTHR44086">
    <property type="entry name" value="THIOSULFATE SULFURTRANSFERASE RDL2, MITOCHONDRIAL-RELATED"/>
    <property type="match status" value="1"/>
</dbReference>
<dbReference type="PROSITE" id="PS50206">
    <property type="entry name" value="RHODANESE_3"/>
    <property type="match status" value="1"/>
</dbReference>
<dbReference type="SMART" id="SM00450">
    <property type="entry name" value="RHOD"/>
    <property type="match status" value="1"/>
</dbReference>
<organism evidence="2 3">
    <name type="scientific">Fistulina hepatica ATCC 64428</name>
    <dbReference type="NCBI Taxonomy" id="1128425"/>
    <lineage>
        <taxon>Eukaryota</taxon>
        <taxon>Fungi</taxon>
        <taxon>Dikarya</taxon>
        <taxon>Basidiomycota</taxon>
        <taxon>Agaricomycotina</taxon>
        <taxon>Agaricomycetes</taxon>
        <taxon>Agaricomycetidae</taxon>
        <taxon>Agaricales</taxon>
        <taxon>Fistulinaceae</taxon>
        <taxon>Fistulina</taxon>
    </lineage>
</organism>
<feature type="non-terminal residue" evidence="2">
    <location>
        <position position="1"/>
    </location>
</feature>
<dbReference type="OrthoDB" id="566238at2759"/>
<feature type="domain" description="Rhodanese" evidence="1">
    <location>
        <begin position="26"/>
        <end position="116"/>
    </location>
</feature>
<keyword evidence="3" id="KW-1185">Reference proteome</keyword>
<dbReference type="GO" id="GO:0005739">
    <property type="term" value="C:mitochondrion"/>
    <property type="evidence" value="ECO:0007669"/>
    <property type="project" value="TreeGrafter"/>
</dbReference>
<accession>A0A0D7A956</accession>
<evidence type="ECO:0000313" key="2">
    <source>
        <dbReference type="EMBL" id="KIY47313.1"/>
    </source>
</evidence>
<dbReference type="InterPro" id="IPR001763">
    <property type="entry name" value="Rhodanese-like_dom"/>
</dbReference>
<evidence type="ECO:0000259" key="1">
    <source>
        <dbReference type="PROSITE" id="PS50206"/>
    </source>
</evidence>